<feature type="domain" description="Argininosuccinate lyase C-terminal" evidence="8">
    <location>
        <begin position="371"/>
        <end position="447"/>
    </location>
</feature>
<protein>
    <recommendedName>
        <fullName evidence="3 6">Argininosuccinate lyase</fullName>
        <shortName evidence="6">ASAL</shortName>
        <ecNumber evidence="3 6">4.3.2.1</ecNumber>
    </recommendedName>
    <alternativeName>
        <fullName evidence="6">Arginosuccinase</fullName>
    </alternativeName>
</protein>
<keyword evidence="6" id="KW-0028">Amino-acid biosynthesis</keyword>
<dbReference type="InterPro" id="IPR020557">
    <property type="entry name" value="Fumarate_lyase_CS"/>
</dbReference>
<dbReference type="CDD" id="cd01359">
    <property type="entry name" value="Argininosuccinate_lyase"/>
    <property type="match status" value="1"/>
</dbReference>
<dbReference type="RefSeq" id="WP_171099162.1">
    <property type="nucleotide sequence ID" value="NZ_CP053084.1"/>
</dbReference>
<dbReference type="HAMAP" id="MF_00006">
    <property type="entry name" value="Arg_succ_lyase"/>
    <property type="match status" value="1"/>
</dbReference>
<keyword evidence="6" id="KW-0963">Cytoplasm</keyword>
<dbReference type="InterPro" id="IPR029419">
    <property type="entry name" value="Arg_succ_lyase_C"/>
</dbReference>
<evidence type="ECO:0000313" key="9">
    <source>
        <dbReference type="EMBL" id="QJR29666.1"/>
    </source>
</evidence>
<dbReference type="Pfam" id="PF14698">
    <property type="entry name" value="ASL_C2"/>
    <property type="match status" value="1"/>
</dbReference>
<sequence>MSNQWSKKQEAWSARFNEPMSELVKRYTASVFFDKRLAEFDIQGSLAHATMLAEAGVIAASDLQAIQNGMSQILDEIKAGQFTWQLDLEDVHLNIERRLTELVGDAGKRLHTGRSRNDQVATDIRLFLRHEVDRIQGLLKALIQALVTVAERNHDTVMPGFTHLQVAQPVTFGHHLLAYAEMFERDLERMQDCRKRINRLPLGAAALAGTTFPINRNRTAELLGFDAPTRNSLDSVSDRDFAIEFCSASSILMMHVSRLSEELIIWMSQRYAFIDLPDRFCTGSSIMPQKKNPDVPELARGKTGRVYGHLMGLLTLMKGQPLAYNKDNQEDKEPLFDTVDTVVDTLTIFAEMVEGIQVKADNMRAATLEGYATATDLADALVKRGMPFRDAHEAVARAVRYCDTQQCGLEALSVAQLQEALKLTELGYSDDLVNQELCAVLTLEGSLQARNHVGGTNPVQVKTAAAETRKRLGL</sequence>
<dbReference type="Pfam" id="PF00206">
    <property type="entry name" value="Lyase_1"/>
    <property type="match status" value="1"/>
</dbReference>
<evidence type="ECO:0000256" key="1">
    <source>
        <dbReference type="ARBA" id="ARBA00000985"/>
    </source>
</evidence>
<dbReference type="InterPro" id="IPR000362">
    <property type="entry name" value="Fumarate_lyase_fam"/>
</dbReference>
<dbReference type="NCBIfam" id="TIGR00838">
    <property type="entry name" value="argH"/>
    <property type="match status" value="1"/>
</dbReference>
<comment type="catalytic activity">
    <reaction evidence="1 6">
        <text>2-(N(omega)-L-arginino)succinate = fumarate + L-arginine</text>
        <dbReference type="Rhea" id="RHEA:24020"/>
        <dbReference type="ChEBI" id="CHEBI:29806"/>
        <dbReference type="ChEBI" id="CHEBI:32682"/>
        <dbReference type="ChEBI" id="CHEBI:57472"/>
        <dbReference type="EC" id="4.3.2.1"/>
    </reaction>
</comment>
<keyword evidence="4 6" id="KW-0055">Arginine biosynthesis</keyword>
<dbReference type="GO" id="GO:0004056">
    <property type="term" value="F:argininosuccinate lyase activity"/>
    <property type="evidence" value="ECO:0007669"/>
    <property type="project" value="UniProtKB-EC"/>
</dbReference>
<evidence type="ECO:0000256" key="5">
    <source>
        <dbReference type="ARBA" id="ARBA00023239"/>
    </source>
</evidence>
<dbReference type="EMBL" id="CP053084">
    <property type="protein sequence ID" value="QJR29666.1"/>
    <property type="molecule type" value="Genomic_DNA"/>
</dbReference>
<dbReference type="InterPro" id="IPR008948">
    <property type="entry name" value="L-Aspartase-like"/>
</dbReference>
<evidence type="ECO:0000259" key="8">
    <source>
        <dbReference type="Pfam" id="PF14698"/>
    </source>
</evidence>
<dbReference type="InterPro" id="IPR024083">
    <property type="entry name" value="Fumarase/histidase_N"/>
</dbReference>
<evidence type="ECO:0000259" key="7">
    <source>
        <dbReference type="Pfam" id="PF00206"/>
    </source>
</evidence>
<dbReference type="PROSITE" id="PS00163">
    <property type="entry name" value="FUMARATE_LYASES"/>
    <property type="match status" value="1"/>
</dbReference>
<comment type="similarity">
    <text evidence="6">Belongs to the lyase 1 family. Argininosuccinate lyase subfamily.</text>
</comment>
<evidence type="ECO:0000256" key="4">
    <source>
        <dbReference type="ARBA" id="ARBA00022571"/>
    </source>
</evidence>
<dbReference type="Proteomes" id="UP000501130">
    <property type="component" value="Chromosome"/>
</dbReference>
<proteinExistence type="inferred from homology"/>
<dbReference type="PANTHER" id="PTHR43814:SF1">
    <property type="entry name" value="ARGININOSUCCINATE LYASE"/>
    <property type="match status" value="1"/>
</dbReference>
<evidence type="ECO:0000256" key="6">
    <source>
        <dbReference type="HAMAP-Rule" id="MF_00006"/>
    </source>
</evidence>
<evidence type="ECO:0000313" key="10">
    <source>
        <dbReference type="Proteomes" id="UP000501130"/>
    </source>
</evidence>
<dbReference type="Gene3D" id="1.10.40.30">
    <property type="entry name" value="Fumarase/aspartase (C-terminal domain)"/>
    <property type="match status" value="1"/>
</dbReference>
<dbReference type="PRINTS" id="PR00149">
    <property type="entry name" value="FUMRATELYASE"/>
</dbReference>
<name>A0ABX6N5J9_9BURK</name>
<dbReference type="Gene3D" id="1.10.275.10">
    <property type="entry name" value="Fumarase/aspartase (N-terminal domain)"/>
    <property type="match status" value="1"/>
</dbReference>
<accession>A0ABX6N5J9</accession>
<dbReference type="PANTHER" id="PTHR43814">
    <property type="entry name" value="ARGININOSUCCINATE LYASE"/>
    <property type="match status" value="1"/>
</dbReference>
<organism evidence="9 10">
    <name type="scientific">Limnobacter profundi</name>
    <dbReference type="NCBI Taxonomy" id="2732163"/>
    <lineage>
        <taxon>Bacteria</taxon>
        <taxon>Pseudomonadati</taxon>
        <taxon>Pseudomonadota</taxon>
        <taxon>Betaproteobacteria</taxon>
        <taxon>Burkholderiales</taxon>
        <taxon>Burkholderiaceae</taxon>
        <taxon>Limnobacter</taxon>
    </lineage>
</organism>
<feature type="domain" description="Fumarate lyase N-terminal" evidence="7">
    <location>
        <begin position="15"/>
        <end position="308"/>
    </location>
</feature>
<dbReference type="SUPFAM" id="SSF48557">
    <property type="entry name" value="L-aspartase-like"/>
    <property type="match status" value="1"/>
</dbReference>
<evidence type="ECO:0000256" key="2">
    <source>
        <dbReference type="ARBA" id="ARBA00004941"/>
    </source>
</evidence>
<dbReference type="EC" id="4.3.2.1" evidence="3 6"/>
<dbReference type="PRINTS" id="PR00145">
    <property type="entry name" value="ARGSUCLYASE"/>
</dbReference>
<comment type="pathway">
    <text evidence="2 6">Amino-acid biosynthesis; L-arginine biosynthesis; L-arginine from L-ornithine and carbamoyl phosphate: step 3/3.</text>
</comment>
<dbReference type="InterPro" id="IPR009049">
    <property type="entry name" value="Argininosuccinate_lyase"/>
</dbReference>
<evidence type="ECO:0000256" key="3">
    <source>
        <dbReference type="ARBA" id="ARBA00012338"/>
    </source>
</evidence>
<keyword evidence="10" id="KW-1185">Reference proteome</keyword>
<reference evidence="9 10" key="1">
    <citation type="submission" date="2020-05" db="EMBL/GenBank/DDBJ databases">
        <title>Compete genome of Limnobacter sp. SAORIC-580.</title>
        <authorList>
            <person name="Song J."/>
            <person name="Cho J.-C."/>
        </authorList>
    </citation>
    <scope>NUCLEOTIDE SEQUENCE [LARGE SCALE GENOMIC DNA]</scope>
    <source>
        <strain evidence="9 10">SAORIC-580</strain>
    </source>
</reference>
<gene>
    <name evidence="6 9" type="primary">argH</name>
    <name evidence="9" type="ORF">HKT17_08030</name>
</gene>
<dbReference type="InterPro" id="IPR022761">
    <property type="entry name" value="Fumarate_lyase_N"/>
</dbReference>
<comment type="subcellular location">
    <subcellularLocation>
        <location evidence="6">Cytoplasm</location>
    </subcellularLocation>
</comment>
<keyword evidence="5 6" id="KW-0456">Lyase</keyword>
<dbReference type="Gene3D" id="1.20.200.10">
    <property type="entry name" value="Fumarase/aspartase (Central domain)"/>
    <property type="match status" value="1"/>
</dbReference>